<keyword evidence="4" id="KW-1185">Reference proteome</keyword>
<feature type="domain" description="Activator of Hsp90 ATPase homologue 1/2-like C-terminal" evidence="2">
    <location>
        <begin position="22"/>
        <end position="153"/>
    </location>
</feature>
<organism evidence="3 4">
    <name type="scientific">Cellulomonas edaphi</name>
    <dbReference type="NCBI Taxonomy" id="3053468"/>
    <lineage>
        <taxon>Bacteria</taxon>
        <taxon>Bacillati</taxon>
        <taxon>Actinomycetota</taxon>
        <taxon>Actinomycetes</taxon>
        <taxon>Micrococcales</taxon>
        <taxon>Cellulomonadaceae</taxon>
        <taxon>Cellulomonas</taxon>
    </lineage>
</organism>
<dbReference type="RefSeq" id="WP_289445827.1">
    <property type="nucleotide sequence ID" value="NZ_JAUCGR010000001.1"/>
</dbReference>
<proteinExistence type="inferred from homology"/>
<dbReference type="InterPro" id="IPR023393">
    <property type="entry name" value="START-like_dom_sf"/>
</dbReference>
<sequence>MTTLTDRFTQHATFVVERTYPVPVERVWAAHADNAQRVQWFGAEDSFVATEDTQDFRVGGRTVNDGRWHDGPTSRYVSTYTDIVENRRIVNTYDMWVDGEHLSTSIATTELEPVDGGTRLTYTEQGVYFDVLDHAPQREQGCAGILDALGAFLTR</sequence>
<comment type="similarity">
    <text evidence="1">Belongs to the AHA1 family.</text>
</comment>
<evidence type="ECO:0000313" key="4">
    <source>
        <dbReference type="Proteomes" id="UP001321453"/>
    </source>
</evidence>
<dbReference type="Pfam" id="PF08327">
    <property type="entry name" value="AHSA1"/>
    <property type="match status" value="1"/>
</dbReference>
<comment type="caution">
    <text evidence="3">The sequence shown here is derived from an EMBL/GenBank/DDBJ whole genome shotgun (WGS) entry which is preliminary data.</text>
</comment>
<dbReference type="SUPFAM" id="SSF55961">
    <property type="entry name" value="Bet v1-like"/>
    <property type="match status" value="1"/>
</dbReference>
<dbReference type="Gene3D" id="3.30.530.20">
    <property type="match status" value="1"/>
</dbReference>
<dbReference type="EMBL" id="JAUCGR010000001">
    <property type="protein sequence ID" value="MDM7830666.1"/>
    <property type="molecule type" value="Genomic_DNA"/>
</dbReference>
<evidence type="ECO:0000259" key="2">
    <source>
        <dbReference type="Pfam" id="PF08327"/>
    </source>
</evidence>
<dbReference type="Proteomes" id="UP001321453">
    <property type="component" value="Unassembled WGS sequence"/>
</dbReference>
<reference evidence="3 4" key="1">
    <citation type="submission" date="2023-06" db="EMBL/GenBank/DDBJ databases">
        <title>Cellulomonas sp. MW9 Whole genome sequence.</title>
        <authorList>
            <person name="Park S."/>
        </authorList>
    </citation>
    <scope>NUCLEOTIDE SEQUENCE [LARGE SCALE GENOMIC DNA]</scope>
    <source>
        <strain evidence="3 4">MW9</strain>
    </source>
</reference>
<dbReference type="CDD" id="cd08900">
    <property type="entry name" value="SRPBCC_CalC_Aha1-like_7"/>
    <property type="match status" value="1"/>
</dbReference>
<gene>
    <name evidence="3" type="ORF">QRT05_04925</name>
</gene>
<evidence type="ECO:0000256" key="1">
    <source>
        <dbReference type="ARBA" id="ARBA00006817"/>
    </source>
</evidence>
<name>A0ABT7S4W0_9CELL</name>
<protein>
    <submittedName>
        <fullName evidence="3">SRPBCC family protein</fullName>
    </submittedName>
</protein>
<evidence type="ECO:0000313" key="3">
    <source>
        <dbReference type="EMBL" id="MDM7830666.1"/>
    </source>
</evidence>
<dbReference type="InterPro" id="IPR013538">
    <property type="entry name" value="ASHA1/2-like_C"/>
</dbReference>
<accession>A0ABT7S4W0</accession>